<proteinExistence type="predicted"/>
<evidence type="ECO:0008006" key="3">
    <source>
        <dbReference type="Google" id="ProtNLM"/>
    </source>
</evidence>
<reference evidence="1 2" key="1">
    <citation type="submission" date="2018-11" db="EMBL/GenBank/DDBJ databases">
        <title>Genomic Encyclopedia of Type Strains, Phase IV (KMG-IV): sequencing the most valuable type-strain genomes for metagenomic binning, comparative biology and taxonomic classification.</title>
        <authorList>
            <person name="Goeker M."/>
        </authorList>
    </citation>
    <scope>NUCLEOTIDE SEQUENCE [LARGE SCALE GENOMIC DNA]</scope>
    <source>
        <strain evidence="1 2">DSM 100316</strain>
    </source>
</reference>
<protein>
    <recommendedName>
        <fullName evidence="3">Gp37 protein</fullName>
    </recommendedName>
</protein>
<name>A0A3N2E1B1_9GAMM</name>
<gene>
    <name evidence="1" type="ORF">EDC56_1261</name>
</gene>
<organism evidence="1 2">
    <name type="scientific">Sinobacterium caligoides</name>
    <dbReference type="NCBI Taxonomy" id="933926"/>
    <lineage>
        <taxon>Bacteria</taxon>
        <taxon>Pseudomonadati</taxon>
        <taxon>Pseudomonadota</taxon>
        <taxon>Gammaproteobacteria</taxon>
        <taxon>Cellvibrionales</taxon>
        <taxon>Spongiibacteraceae</taxon>
        <taxon>Sinobacterium</taxon>
    </lineage>
</organism>
<comment type="caution">
    <text evidence="1">The sequence shown here is derived from an EMBL/GenBank/DDBJ whole genome shotgun (WGS) entry which is preliminary data.</text>
</comment>
<evidence type="ECO:0000313" key="1">
    <source>
        <dbReference type="EMBL" id="ROS05712.1"/>
    </source>
</evidence>
<dbReference type="AlphaFoldDB" id="A0A3N2E1B1"/>
<accession>A0A3N2E1B1</accession>
<dbReference type="RefSeq" id="WP_123711607.1">
    <property type="nucleotide sequence ID" value="NZ_RKHR01000003.1"/>
</dbReference>
<sequence>MKTHISIDEYHDAIIGSIERDFSHYQTVTDYPTIDRRTQLKVPAAFVQVTDVTPTDSRGEGLIEWTIKTTIFIAIADEMSAKENQRISRQMAVDMANYCHSNSFGLPIQGSRVIDCSGGGFVTELSDLIVYEVQLEHDAQLATSNLYPDLDITDVWLGCAPNIGPDYKKDYDQVVKDGEPL</sequence>
<keyword evidence="2" id="KW-1185">Reference proteome</keyword>
<dbReference type="Proteomes" id="UP000275394">
    <property type="component" value="Unassembled WGS sequence"/>
</dbReference>
<dbReference type="EMBL" id="RKHR01000003">
    <property type="protein sequence ID" value="ROS05712.1"/>
    <property type="molecule type" value="Genomic_DNA"/>
</dbReference>
<evidence type="ECO:0000313" key="2">
    <source>
        <dbReference type="Proteomes" id="UP000275394"/>
    </source>
</evidence>
<dbReference type="OrthoDB" id="5464992at2"/>